<dbReference type="InterPro" id="IPR000847">
    <property type="entry name" value="LysR_HTH_N"/>
</dbReference>
<evidence type="ECO:0000256" key="4">
    <source>
        <dbReference type="ARBA" id="ARBA00023163"/>
    </source>
</evidence>
<name>A0ABU5E6F6_9PROT</name>
<dbReference type="Gene3D" id="1.10.10.10">
    <property type="entry name" value="Winged helix-like DNA-binding domain superfamily/Winged helix DNA-binding domain"/>
    <property type="match status" value="1"/>
</dbReference>
<dbReference type="InterPro" id="IPR036388">
    <property type="entry name" value="WH-like_DNA-bd_sf"/>
</dbReference>
<dbReference type="InterPro" id="IPR036390">
    <property type="entry name" value="WH_DNA-bd_sf"/>
</dbReference>
<evidence type="ECO:0000259" key="5">
    <source>
        <dbReference type="PROSITE" id="PS50931"/>
    </source>
</evidence>
<dbReference type="PANTHER" id="PTHR30419:SF8">
    <property type="entry name" value="NITROGEN ASSIMILATION TRANSCRIPTIONAL ACTIVATOR-RELATED"/>
    <property type="match status" value="1"/>
</dbReference>
<dbReference type="PROSITE" id="PS50931">
    <property type="entry name" value="HTH_LYSR"/>
    <property type="match status" value="1"/>
</dbReference>
<keyword evidence="2" id="KW-0805">Transcription regulation</keyword>
<dbReference type="Pfam" id="PF03466">
    <property type="entry name" value="LysR_substrate"/>
    <property type="match status" value="1"/>
</dbReference>
<dbReference type="Proteomes" id="UP001279642">
    <property type="component" value="Unassembled WGS sequence"/>
</dbReference>
<comment type="similarity">
    <text evidence="1">Belongs to the LysR transcriptional regulatory family.</text>
</comment>
<proteinExistence type="inferred from homology"/>
<dbReference type="Pfam" id="PF00126">
    <property type="entry name" value="HTH_1"/>
    <property type="match status" value="1"/>
</dbReference>
<evidence type="ECO:0000313" key="7">
    <source>
        <dbReference type="Proteomes" id="UP001279642"/>
    </source>
</evidence>
<keyword evidence="3" id="KW-0238">DNA-binding</keyword>
<evidence type="ECO:0000256" key="2">
    <source>
        <dbReference type="ARBA" id="ARBA00023015"/>
    </source>
</evidence>
<evidence type="ECO:0000256" key="1">
    <source>
        <dbReference type="ARBA" id="ARBA00009437"/>
    </source>
</evidence>
<dbReference type="PANTHER" id="PTHR30419">
    <property type="entry name" value="HTH-TYPE TRANSCRIPTIONAL REGULATOR YBHD"/>
    <property type="match status" value="1"/>
</dbReference>
<gene>
    <name evidence="6" type="ORF">SMD27_02040</name>
</gene>
<dbReference type="Gene3D" id="3.40.190.290">
    <property type="match status" value="1"/>
</dbReference>
<dbReference type="PRINTS" id="PR00039">
    <property type="entry name" value="HTHLYSR"/>
</dbReference>
<feature type="domain" description="HTH lysR-type" evidence="5">
    <location>
        <begin position="13"/>
        <end position="64"/>
    </location>
</feature>
<reference evidence="6 7" key="1">
    <citation type="journal article" date="2016" name="Antonie Van Leeuwenhoek">
        <title>Dongia soli sp. nov., isolated from soil from Dokdo, Korea.</title>
        <authorList>
            <person name="Kim D.U."/>
            <person name="Lee H."/>
            <person name="Kim H."/>
            <person name="Kim S.G."/>
            <person name="Ka J.O."/>
        </authorList>
    </citation>
    <scope>NUCLEOTIDE SEQUENCE [LARGE SCALE GENOMIC DNA]</scope>
    <source>
        <strain evidence="6 7">D78</strain>
    </source>
</reference>
<accession>A0ABU5E6F6</accession>
<dbReference type="SUPFAM" id="SSF46785">
    <property type="entry name" value="Winged helix' DNA-binding domain"/>
    <property type="match status" value="1"/>
</dbReference>
<keyword evidence="4" id="KW-0804">Transcription</keyword>
<dbReference type="SUPFAM" id="SSF53850">
    <property type="entry name" value="Periplasmic binding protein-like II"/>
    <property type="match status" value="1"/>
</dbReference>
<organism evidence="6 7">
    <name type="scientific">Dongia soli</name>
    <dbReference type="NCBI Taxonomy" id="600628"/>
    <lineage>
        <taxon>Bacteria</taxon>
        <taxon>Pseudomonadati</taxon>
        <taxon>Pseudomonadota</taxon>
        <taxon>Alphaproteobacteria</taxon>
        <taxon>Rhodospirillales</taxon>
        <taxon>Dongiaceae</taxon>
        <taxon>Dongia</taxon>
    </lineage>
</organism>
<evidence type="ECO:0000256" key="3">
    <source>
        <dbReference type="ARBA" id="ARBA00023125"/>
    </source>
</evidence>
<protein>
    <submittedName>
        <fullName evidence="6">LysR family transcriptional regulator</fullName>
    </submittedName>
</protein>
<keyword evidence="7" id="KW-1185">Reference proteome</keyword>
<dbReference type="InterPro" id="IPR005119">
    <property type="entry name" value="LysR_subst-bd"/>
</dbReference>
<dbReference type="InterPro" id="IPR050950">
    <property type="entry name" value="HTH-type_LysR_regulators"/>
</dbReference>
<dbReference type="EMBL" id="JAXCLW010000001">
    <property type="protein sequence ID" value="MDY0881614.1"/>
    <property type="molecule type" value="Genomic_DNA"/>
</dbReference>
<sequence>MPQSDSVLATAYRYFLFVAEAGSVRAAARNLNVAASAVSRQLLLLEAQLGIELFERHGRSLTLSAAGTVLLKTLKVLQTGHEEALAVLSGFQELKRGRIRLATVESIAVTILPDLVTAFNRTYPGIQISITVAGSDAVIELVRDHDADLGFAFNPTRLEGLAVDFEQGFPLGATMAPSHPLADKAKLTLSDCLRFPVAWPAHGLSLRAILDEALTGAKAAHRPPEAAFECNSLRLMASLARSGGCIAFQTRIGIEQDIHAGSLLFRPLADRGLPPDRLMLVPRPRLAKGTAASVFAGLARQYLQKMNRRGSLS</sequence>
<comment type="caution">
    <text evidence="6">The sequence shown here is derived from an EMBL/GenBank/DDBJ whole genome shotgun (WGS) entry which is preliminary data.</text>
</comment>
<dbReference type="RefSeq" id="WP_320506673.1">
    <property type="nucleotide sequence ID" value="NZ_JAXCLW010000001.1"/>
</dbReference>
<evidence type="ECO:0000313" key="6">
    <source>
        <dbReference type="EMBL" id="MDY0881614.1"/>
    </source>
</evidence>